<reference evidence="6 11" key="3">
    <citation type="submission" date="2023-02" db="EMBL/GenBank/DDBJ databases">
        <title>Antimicrobial susceptibility testing and tentative epidemiological cut-off values for Lactobacillaceae family species intended for ingestion.</title>
        <authorList>
            <person name="Noehr-Meldgaard K."/>
            <person name="Struve C."/>
            <person name="Ingmer H."/>
            <person name="Koza A."/>
            <person name="Al-Nakeeb K."/>
            <person name="Agersoe Y."/>
        </authorList>
    </citation>
    <scope>NUCLEOTIDE SEQUENCE [LARGE SCALE GENOMIC DNA]</scope>
    <source>
        <strain evidence="6 11">DSM 20193</strain>
    </source>
</reference>
<evidence type="ECO:0000313" key="10">
    <source>
        <dbReference type="Proteomes" id="UP000321296"/>
    </source>
</evidence>
<evidence type="ECO:0000259" key="5">
    <source>
        <dbReference type="PROSITE" id="PS50930"/>
    </source>
</evidence>
<dbReference type="EMBL" id="MPLS01000019">
    <property type="protein sequence ID" value="ORI97633.1"/>
    <property type="molecule type" value="Genomic_DNA"/>
</dbReference>
<dbReference type="RefSeq" id="WP_010279562.1">
    <property type="nucleotide sequence ID" value="NZ_CP042383.1"/>
</dbReference>
<dbReference type="PANTHER" id="PTHR37299:SF2">
    <property type="entry name" value="HTH LYTTR-TYPE DOMAIN-CONTAINING PROTEIN"/>
    <property type="match status" value="1"/>
</dbReference>
<keyword evidence="4" id="KW-0804">Transcription</keyword>
<dbReference type="SMART" id="SM00850">
    <property type="entry name" value="LytTR"/>
    <property type="match status" value="1"/>
</dbReference>
<dbReference type="Proteomes" id="UP000192288">
    <property type="component" value="Unassembled WGS sequence"/>
</dbReference>
<evidence type="ECO:0000256" key="3">
    <source>
        <dbReference type="ARBA" id="ARBA00023125"/>
    </source>
</evidence>
<reference evidence="7 9" key="1">
    <citation type="journal article" date="2017" name="Front. Microbiol.">
        <title>Genomic Characterization of Dairy Associated Leuconostoc Species and Diversity of Leuconostocs in Undefined Mixed Mesophilic Starter Cultures.</title>
        <authorList>
            <person name="Frantzen C.A."/>
            <person name="Kot W."/>
            <person name="Pedersen T.B."/>
            <person name="Ardo Y.M."/>
            <person name="Broadbent J.R."/>
            <person name="Neve H."/>
            <person name="Hansen L.H."/>
            <person name="Dal Bello F."/>
            <person name="Ostlie H.M."/>
            <person name="Kleppen H.P."/>
            <person name="Vogensen F.K."/>
            <person name="Holo H."/>
        </authorList>
    </citation>
    <scope>NUCLEOTIDE SEQUENCE [LARGE SCALE GENOMIC DNA]</scope>
    <source>
        <strain evidence="7 9">LMGCF08</strain>
    </source>
</reference>
<dbReference type="GO" id="GO:0003677">
    <property type="term" value="F:DNA binding"/>
    <property type="evidence" value="ECO:0007669"/>
    <property type="project" value="UniProtKB-KW"/>
</dbReference>
<sequence>MDIQIKIDKSIDEDNIMLTVKKMTPEYSKIIDQIQNISFKLIGLKDNQKYQLMNTQILKIFSVDKKVCAIREDKQAFWLSETLKELTVKLPNNFLRISHSEIVNADKIVSFELTFGGKLKIYLRSGEVTYSSRGYLQNIKEYFGI</sequence>
<dbReference type="Gene3D" id="2.40.50.1020">
    <property type="entry name" value="LytTr DNA-binding domain"/>
    <property type="match status" value="1"/>
</dbReference>
<name>A0A1X0VD43_LEUPS</name>
<reference evidence="8 10" key="2">
    <citation type="submission" date="2019-06" db="EMBL/GenBank/DDBJ databases">
        <title>Genome analyses of bacteria isolated from kimchi.</title>
        <authorList>
            <person name="Lee S."/>
            <person name="Ahn S."/>
            <person name="Roh S."/>
        </authorList>
    </citation>
    <scope>NUCLEOTIDE SEQUENCE [LARGE SCALE GENOMIC DNA]</scope>
    <source>
        <strain evidence="8 10">CBA3630</strain>
    </source>
</reference>
<evidence type="ECO:0000313" key="6">
    <source>
        <dbReference type="EMBL" id="MDG9733104.1"/>
    </source>
</evidence>
<protein>
    <submittedName>
        <fullName evidence="6">LytTR family DNA-binding domain-containing protein</fullName>
    </submittedName>
    <submittedName>
        <fullName evidence="8">LytTR family transcriptional regulator</fullName>
    </submittedName>
</protein>
<evidence type="ECO:0000256" key="1">
    <source>
        <dbReference type="ARBA" id="ARBA00022490"/>
    </source>
</evidence>
<dbReference type="Proteomes" id="UP001529201">
    <property type="component" value="Unassembled WGS sequence"/>
</dbReference>
<evidence type="ECO:0000313" key="8">
    <source>
        <dbReference type="EMBL" id="QEA41126.1"/>
    </source>
</evidence>
<organism evidence="7 9">
    <name type="scientific">Leuconostoc pseudomesenteroides</name>
    <dbReference type="NCBI Taxonomy" id="33968"/>
    <lineage>
        <taxon>Bacteria</taxon>
        <taxon>Bacillati</taxon>
        <taxon>Bacillota</taxon>
        <taxon>Bacilli</taxon>
        <taxon>Lactobacillales</taxon>
        <taxon>Lactobacillaceae</taxon>
        <taxon>Leuconostoc</taxon>
    </lineage>
</organism>
<dbReference type="GO" id="GO:0000156">
    <property type="term" value="F:phosphorelay response regulator activity"/>
    <property type="evidence" value="ECO:0007669"/>
    <property type="project" value="InterPro"/>
</dbReference>
<dbReference type="Proteomes" id="UP000321296">
    <property type="component" value="Chromosome"/>
</dbReference>
<evidence type="ECO:0000256" key="4">
    <source>
        <dbReference type="ARBA" id="ARBA00023163"/>
    </source>
</evidence>
<dbReference type="InterPro" id="IPR007492">
    <property type="entry name" value="LytTR_DNA-bd_dom"/>
</dbReference>
<dbReference type="Pfam" id="PF04397">
    <property type="entry name" value="LytTR"/>
    <property type="match status" value="1"/>
</dbReference>
<evidence type="ECO:0000313" key="9">
    <source>
        <dbReference type="Proteomes" id="UP000192288"/>
    </source>
</evidence>
<keyword evidence="1" id="KW-0963">Cytoplasm</keyword>
<dbReference type="InterPro" id="IPR046947">
    <property type="entry name" value="LytR-like"/>
</dbReference>
<evidence type="ECO:0000313" key="7">
    <source>
        <dbReference type="EMBL" id="ORI97633.1"/>
    </source>
</evidence>
<gene>
    <name evidence="7" type="ORF">BMR96_06280</name>
    <name evidence="8" type="ORF">FGL85_00525</name>
    <name evidence="6" type="ORF">P1N92_03095</name>
</gene>
<keyword evidence="3 6" id="KW-0238">DNA-binding</keyword>
<dbReference type="PANTHER" id="PTHR37299">
    <property type="entry name" value="TRANSCRIPTIONAL REGULATOR-RELATED"/>
    <property type="match status" value="1"/>
</dbReference>
<dbReference type="EMBL" id="CP042383">
    <property type="protein sequence ID" value="QEA41126.1"/>
    <property type="molecule type" value="Genomic_DNA"/>
</dbReference>
<keyword evidence="11" id="KW-1185">Reference proteome</keyword>
<keyword evidence="2" id="KW-0805">Transcription regulation</keyword>
<dbReference type="AlphaFoldDB" id="A0A1X0VD43"/>
<dbReference type="KEGG" id="lpse:FGL85_00525"/>
<dbReference type="STRING" id="33968.BMS77_05810"/>
<dbReference type="EMBL" id="JARGDN010000003">
    <property type="protein sequence ID" value="MDG9733104.1"/>
    <property type="molecule type" value="Genomic_DNA"/>
</dbReference>
<proteinExistence type="predicted"/>
<feature type="domain" description="HTH LytTR-type" evidence="5">
    <location>
        <begin position="64"/>
        <end position="145"/>
    </location>
</feature>
<accession>A0A1X0VD43</accession>
<evidence type="ECO:0000313" key="11">
    <source>
        <dbReference type="Proteomes" id="UP001529201"/>
    </source>
</evidence>
<dbReference type="PROSITE" id="PS50930">
    <property type="entry name" value="HTH_LYTTR"/>
    <property type="match status" value="1"/>
</dbReference>
<evidence type="ECO:0000256" key="2">
    <source>
        <dbReference type="ARBA" id="ARBA00023015"/>
    </source>
</evidence>
<dbReference type="GeneID" id="64345479"/>